<dbReference type="InterPro" id="IPR050651">
    <property type="entry name" value="Plant_Cytochrome_P450_Monoox"/>
</dbReference>
<evidence type="ECO:0000256" key="3">
    <source>
        <dbReference type="ARBA" id="ARBA00023002"/>
    </source>
</evidence>
<evidence type="ECO:0000256" key="5">
    <source>
        <dbReference type="ARBA" id="ARBA00023033"/>
    </source>
</evidence>
<keyword evidence="6" id="KW-1185">Reference proteome</keyword>
<evidence type="ECO:0000256" key="2">
    <source>
        <dbReference type="ARBA" id="ARBA00022723"/>
    </source>
</evidence>
<keyword evidence="4" id="KW-0408">Iron</keyword>
<dbReference type="Pfam" id="PF00067">
    <property type="entry name" value="p450"/>
    <property type="match status" value="1"/>
</dbReference>
<reference evidence="7" key="2">
    <citation type="submission" date="2025-08" db="UniProtKB">
        <authorList>
            <consortium name="RefSeq"/>
        </authorList>
    </citation>
    <scope>IDENTIFICATION</scope>
    <source>
        <tissue evidence="7">Leaves</tissue>
    </source>
</reference>
<name>A0A6P6W5V3_COFAR</name>
<dbReference type="GeneID" id="113729482"/>
<dbReference type="GO" id="GO:0016705">
    <property type="term" value="F:oxidoreductase activity, acting on paired donors, with incorporation or reduction of molecular oxygen"/>
    <property type="evidence" value="ECO:0007669"/>
    <property type="project" value="InterPro"/>
</dbReference>
<keyword evidence="3" id="KW-0560">Oxidoreductase</keyword>
<reference evidence="6" key="1">
    <citation type="journal article" date="2025" name="Foods">
        <title>Unveiling the Microbial Signatures of Arabica Coffee Cherries: Insights into Ripeness Specific Diversity, Functional Traits, and Implications for Quality and Safety.</title>
        <authorList>
            <consortium name="RefSeq"/>
            <person name="Tenea G.N."/>
            <person name="Cifuentes V."/>
            <person name="Reyes P."/>
            <person name="Cevallos-Vallejos M."/>
        </authorList>
    </citation>
    <scope>NUCLEOTIDE SEQUENCE [LARGE SCALE GENOMIC DNA]</scope>
</reference>
<keyword evidence="1" id="KW-0349">Heme</keyword>
<organism evidence="6 7">
    <name type="scientific">Coffea arabica</name>
    <name type="common">Arabian coffee</name>
    <dbReference type="NCBI Taxonomy" id="13443"/>
    <lineage>
        <taxon>Eukaryota</taxon>
        <taxon>Viridiplantae</taxon>
        <taxon>Streptophyta</taxon>
        <taxon>Embryophyta</taxon>
        <taxon>Tracheophyta</taxon>
        <taxon>Spermatophyta</taxon>
        <taxon>Magnoliopsida</taxon>
        <taxon>eudicotyledons</taxon>
        <taxon>Gunneridae</taxon>
        <taxon>Pentapetalae</taxon>
        <taxon>asterids</taxon>
        <taxon>lamiids</taxon>
        <taxon>Gentianales</taxon>
        <taxon>Rubiaceae</taxon>
        <taxon>Ixoroideae</taxon>
        <taxon>Gardenieae complex</taxon>
        <taxon>Bertiereae - Coffeeae clade</taxon>
        <taxon>Coffeeae</taxon>
        <taxon>Coffea</taxon>
    </lineage>
</organism>
<dbReference type="InterPro" id="IPR001128">
    <property type="entry name" value="Cyt_P450"/>
</dbReference>
<evidence type="ECO:0000313" key="6">
    <source>
        <dbReference type="Proteomes" id="UP001652660"/>
    </source>
</evidence>
<gene>
    <name evidence="7" type="primary">LOC113729482</name>
</gene>
<dbReference type="GO" id="GO:0005506">
    <property type="term" value="F:iron ion binding"/>
    <property type="evidence" value="ECO:0007669"/>
    <property type="project" value="InterPro"/>
</dbReference>
<evidence type="ECO:0000313" key="7">
    <source>
        <dbReference type="RefSeq" id="XP_027109577.1"/>
    </source>
</evidence>
<sequence length="262" mass="29941">MRFFGYGKVAKTLMKLNQTKDKLLQTLIDKCRSIGTDDDPAAKAGHQAQGRKGSMIQVLMELQATEPESFPDEIVKGSWKADLPMHGGKEIRTKQHCGSGRRKVIKSRDWNLPSMPNWGETSCKEQKDLEKLVRCNNPWDDLDVAQQPYLRCIIKETLRLHPPTPLLLHHYSSEDCTMGGFRVLRRTMLLVNVWALHHDPCIWTEPEKFMPERFEGMEGTKDGLRFLPFGSGWRKYPGESLANASIALALVLQCFDWEKITS</sequence>
<dbReference type="GO" id="GO:0020037">
    <property type="term" value="F:heme binding"/>
    <property type="evidence" value="ECO:0007669"/>
    <property type="project" value="InterPro"/>
</dbReference>
<proteinExistence type="predicted"/>
<dbReference type="AlphaFoldDB" id="A0A6P6W5V3"/>
<dbReference type="Gene3D" id="1.10.630.10">
    <property type="entry name" value="Cytochrome P450"/>
    <property type="match status" value="1"/>
</dbReference>
<dbReference type="PRINTS" id="PR00463">
    <property type="entry name" value="EP450I"/>
</dbReference>
<dbReference type="OrthoDB" id="2789670at2759"/>
<dbReference type="InterPro" id="IPR002401">
    <property type="entry name" value="Cyt_P450_E_grp-I"/>
</dbReference>
<protein>
    <submittedName>
        <fullName evidence="7">Cytochrome P450 81C13-like</fullName>
    </submittedName>
</protein>
<keyword evidence="5" id="KW-0503">Monooxygenase</keyword>
<dbReference type="GO" id="GO:0004497">
    <property type="term" value="F:monooxygenase activity"/>
    <property type="evidence" value="ECO:0007669"/>
    <property type="project" value="UniProtKB-KW"/>
</dbReference>
<dbReference type="PANTHER" id="PTHR47947:SF24">
    <property type="entry name" value="ISOFLAVONE 2'-HYDROXYLASE-LIKE"/>
    <property type="match status" value="1"/>
</dbReference>
<dbReference type="SUPFAM" id="SSF48264">
    <property type="entry name" value="Cytochrome P450"/>
    <property type="match status" value="1"/>
</dbReference>
<dbReference type="InterPro" id="IPR036396">
    <property type="entry name" value="Cyt_P450_sf"/>
</dbReference>
<accession>A0A6P6W5V3</accession>
<evidence type="ECO:0000256" key="4">
    <source>
        <dbReference type="ARBA" id="ARBA00023004"/>
    </source>
</evidence>
<dbReference type="PANTHER" id="PTHR47947">
    <property type="entry name" value="CYTOCHROME P450 82C3-RELATED"/>
    <property type="match status" value="1"/>
</dbReference>
<keyword evidence="2" id="KW-0479">Metal-binding</keyword>
<dbReference type="Proteomes" id="UP001652660">
    <property type="component" value="Chromosome 2e"/>
</dbReference>
<dbReference type="RefSeq" id="XP_027109577.1">
    <property type="nucleotide sequence ID" value="XM_027253776.1"/>
</dbReference>
<evidence type="ECO:0000256" key="1">
    <source>
        <dbReference type="ARBA" id="ARBA00022617"/>
    </source>
</evidence>